<name>A0ABV5RLT3_9ACTN</name>
<dbReference type="SUPFAM" id="SSF46894">
    <property type="entry name" value="C-terminal effector domain of the bipartite response regulators"/>
    <property type="match status" value="1"/>
</dbReference>
<evidence type="ECO:0000313" key="5">
    <source>
        <dbReference type="Proteomes" id="UP001589710"/>
    </source>
</evidence>
<sequence>MPLVGRTHGFASIRAAMSRVRGGAAVLVAVTGPPGTGRSVFLDAVADLAAEEGFTVRRACGGRPARDSPCVPVGPLPQTGPASGAGFPAYLVDDLQWADKTSLARLTRWFADPCPVPLLTVVTVREGEPCAELPRVQGLLAAADPVIRTAPLGPEEVHALLAELGVLTGAQLSAWTRATGGNPALVVSLLDRVEAVHEVAPEQLLDIARTRPAPRDLRLRVAAVLSSQPEPVRRLACCAAILGGPAEPRVLARLSDLGPAEEAAAARALLRLGWNVERWTPPVLWDCVREIAEDRLTLADRSEMHSRAAELLYEAGSPPDRIVPHLLELGPGEWTGTAGVLREAADELLRRGDAALAVHCLRRALREFPPDSPERGAFLAALSEAEKDTGAPAMLRHAVQANQLLSSDRERAAVVANVPLTLFLTAPQTAQVLESAGQPAMAGPEATDLGLRLEARTRLHRLGVPGAPAAAVERLRALTPGPGPGTAAQRELVSVLVYAGILGGRLPAAEAAALVRWMLDHEPASAASVHAAPALMIASGTASGADEPVRGWLNMALEAARGRGDGRLQTRLLGWRALAALHAGRLADAWADASDACAAAPGPLEDDDWSAVVGLTSVALETRDPRLADRLRSLLRERQEAVIPLTGLARRAMRAQSAPEPELPALLSDLLEAAYQAEAAGWCNRTLFPVDLWCVSPLLRVDRPQDALRLLARACEAARASGSPYDLGRILRMWGTVVGGRYALSLLAESVSVLREGSNTLELGRALTAYGNRLRDAGRPGSAELLAEADRIVDAAGESALRCWAGTLRGDPNRALPPGGGALSDTERRVAALVALGHTNQEVAAALGVTRRAVEKTLTRLYQRLGVEGRTRLLPVVRRMAGRAALSSGMLSERL</sequence>
<proteinExistence type="predicted"/>
<dbReference type="Proteomes" id="UP001589710">
    <property type="component" value="Unassembled WGS sequence"/>
</dbReference>
<accession>A0ABV5RLT3</accession>
<protein>
    <submittedName>
        <fullName evidence="4">LuxR C-terminal-related transcriptional regulator</fullName>
    </submittedName>
</protein>
<dbReference type="InterPro" id="IPR000792">
    <property type="entry name" value="Tscrpt_reg_LuxR_C"/>
</dbReference>
<evidence type="ECO:0000256" key="1">
    <source>
        <dbReference type="ARBA" id="ARBA00022741"/>
    </source>
</evidence>
<reference evidence="4 5" key="1">
    <citation type="submission" date="2024-09" db="EMBL/GenBank/DDBJ databases">
        <authorList>
            <person name="Sun Q."/>
            <person name="Mori K."/>
        </authorList>
    </citation>
    <scope>NUCLEOTIDE SEQUENCE [LARGE SCALE GENOMIC DNA]</scope>
    <source>
        <strain evidence="4 5">JCM 3331</strain>
    </source>
</reference>
<dbReference type="Gene3D" id="1.10.10.10">
    <property type="entry name" value="Winged helix-like DNA-binding domain superfamily/Winged helix DNA-binding domain"/>
    <property type="match status" value="1"/>
</dbReference>
<dbReference type="InterPro" id="IPR036388">
    <property type="entry name" value="WH-like_DNA-bd_sf"/>
</dbReference>
<dbReference type="RefSeq" id="WP_345511329.1">
    <property type="nucleotide sequence ID" value="NZ_BAAAXD010000011.1"/>
</dbReference>
<dbReference type="SUPFAM" id="SSF52540">
    <property type="entry name" value="P-loop containing nucleoside triphosphate hydrolases"/>
    <property type="match status" value="1"/>
</dbReference>
<organism evidence="4 5">
    <name type="scientific">Streptomyces yanii</name>
    <dbReference type="NCBI Taxonomy" id="78510"/>
    <lineage>
        <taxon>Bacteria</taxon>
        <taxon>Bacillati</taxon>
        <taxon>Actinomycetota</taxon>
        <taxon>Actinomycetes</taxon>
        <taxon>Kitasatosporales</taxon>
        <taxon>Streptomycetaceae</taxon>
        <taxon>Streptomyces</taxon>
    </lineage>
</organism>
<keyword evidence="5" id="KW-1185">Reference proteome</keyword>
<dbReference type="PROSITE" id="PS50043">
    <property type="entry name" value="HTH_LUXR_2"/>
    <property type="match status" value="1"/>
</dbReference>
<dbReference type="InterPro" id="IPR016032">
    <property type="entry name" value="Sig_transdc_resp-reg_C-effctor"/>
</dbReference>
<evidence type="ECO:0000259" key="3">
    <source>
        <dbReference type="PROSITE" id="PS50043"/>
    </source>
</evidence>
<dbReference type="PANTHER" id="PTHR16305:SF35">
    <property type="entry name" value="TRANSCRIPTIONAL ACTIVATOR DOMAIN"/>
    <property type="match status" value="1"/>
</dbReference>
<keyword evidence="2" id="KW-0067">ATP-binding</keyword>
<feature type="domain" description="HTH luxR-type" evidence="3">
    <location>
        <begin position="816"/>
        <end position="881"/>
    </location>
</feature>
<dbReference type="EMBL" id="JBHMCG010000193">
    <property type="protein sequence ID" value="MFB9578813.1"/>
    <property type="molecule type" value="Genomic_DNA"/>
</dbReference>
<dbReference type="Pfam" id="PF00196">
    <property type="entry name" value="GerE"/>
    <property type="match status" value="1"/>
</dbReference>
<dbReference type="InterPro" id="IPR027417">
    <property type="entry name" value="P-loop_NTPase"/>
</dbReference>
<keyword evidence="1" id="KW-0547">Nucleotide-binding</keyword>
<evidence type="ECO:0000313" key="4">
    <source>
        <dbReference type="EMBL" id="MFB9578813.1"/>
    </source>
</evidence>
<comment type="caution">
    <text evidence="4">The sequence shown here is derived from an EMBL/GenBank/DDBJ whole genome shotgun (WGS) entry which is preliminary data.</text>
</comment>
<evidence type="ECO:0000256" key="2">
    <source>
        <dbReference type="ARBA" id="ARBA00022840"/>
    </source>
</evidence>
<dbReference type="SMART" id="SM00421">
    <property type="entry name" value="HTH_LUXR"/>
    <property type="match status" value="1"/>
</dbReference>
<dbReference type="PANTHER" id="PTHR16305">
    <property type="entry name" value="TESTICULAR SOLUBLE ADENYLYL CYCLASE"/>
    <property type="match status" value="1"/>
</dbReference>
<gene>
    <name evidence="4" type="ORF">ACFFTL_42795</name>
</gene>